<comment type="caution">
    <text evidence="2">The sequence shown here is derived from an EMBL/GenBank/DDBJ whole genome shotgun (WGS) entry which is preliminary data.</text>
</comment>
<organism evidence="2 3">
    <name type="scientific">candidate division WOR-1 bacterium RIFOXYC2_FULL_41_25</name>
    <dbReference type="NCBI Taxonomy" id="1802586"/>
    <lineage>
        <taxon>Bacteria</taxon>
        <taxon>Bacillati</taxon>
        <taxon>Saganbacteria</taxon>
    </lineage>
</organism>
<dbReference type="EMBL" id="MEUI01000014">
    <property type="protein sequence ID" value="OGC34582.1"/>
    <property type="molecule type" value="Genomic_DNA"/>
</dbReference>
<dbReference type="PIRSF" id="PIRSF004923">
    <property type="entry name" value="RseC"/>
    <property type="match status" value="1"/>
</dbReference>
<dbReference type="InterPro" id="IPR007359">
    <property type="entry name" value="SigmaE_reg_RseC_MucC"/>
</dbReference>
<dbReference type="Proteomes" id="UP000177309">
    <property type="component" value="Unassembled WGS sequence"/>
</dbReference>
<feature type="transmembrane region" description="Helical" evidence="1">
    <location>
        <begin position="70"/>
        <end position="87"/>
    </location>
</feature>
<dbReference type="AlphaFoldDB" id="A0A1F4TPE4"/>
<sequence>MREQGIVDKLVAGNIVEVAFKRTAACEKCQLCHNLPENMVGIEAVNEIGAKQGDIVELEIPGQEIVKGSLVVFILPILFLVVGYLLASTLLNLLGLARLVDALAIISGLLCFGLSFYVIKWYDKNIQQKQSLRAHILRVIPPV</sequence>
<accession>A0A1F4TPE4</accession>
<dbReference type="Pfam" id="PF04246">
    <property type="entry name" value="RseC_MucC"/>
    <property type="match status" value="1"/>
</dbReference>
<reference evidence="2 3" key="1">
    <citation type="journal article" date="2016" name="Nat. Commun.">
        <title>Thousands of microbial genomes shed light on interconnected biogeochemical processes in an aquifer system.</title>
        <authorList>
            <person name="Anantharaman K."/>
            <person name="Brown C.T."/>
            <person name="Hug L.A."/>
            <person name="Sharon I."/>
            <person name="Castelle C.J."/>
            <person name="Probst A.J."/>
            <person name="Thomas B.C."/>
            <person name="Singh A."/>
            <person name="Wilkins M.J."/>
            <person name="Karaoz U."/>
            <person name="Brodie E.L."/>
            <person name="Williams K.H."/>
            <person name="Hubbard S.S."/>
            <person name="Banfield J.F."/>
        </authorList>
    </citation>
    <scope>NUCLEOTIDE SEQUENCE [LARGE SCALE GENOMIC DNA]</scope>
</reference>
<name>A0A1F4TPE4_UNCSA</name>
<evidence type="ECO:0000313" key="3">
    <source>
        <dbReference type="Proteomes" id="UP000177309"/>
    </source>
</evidence>
<keyword evidence="1" id="KW-0472">Membrane</keyword>
<evidence type="ECO:0000256" key="1">
    <source>
        <dbReference type="SAM" id="Phobius"/>
    </source>
</evidence>
<keyword evidence="1" id="KW-0812">Transmembrane</keyword>
<proteinExistence type="predicted"/>
<dbReference type="PANTHER" id="PTHR35867:SF1">
    <property type="entry name" value="PROTEIN RSEC"/>
    <property type="match status" value="1"/>
</dbReference>
<gene>
    <name evidence="2" type="ORF">A2462_04545</name>
</gene>
<keyword evidence="1" id="KW-1133">Transmembrane helix</keyword>
<dbReference type="InterPro" id="IPR026268">
    <property type="entry name" value="RseC"/>
</dbReference>
<protein>
    <recommendedName>
        <fullName evidence="4">Fis family transcriptional regulator</fullName>
    </recommendedName>
</protein>
<feature type="transmembrane region" description="Helical" evidence="1">
    <location>
        <begin position="99"/>
        <end position="119"/>
    </location>
</feature>
<evidence type="ECO:0000313" key="2">
    <source>
        <dbReference type="EMBL" id="OGC34582.1"/>
    </source>
</evidence>
<evidence type="ECO:0008006" key="4">
    <source>
        <dbReference type="Google" id="ProtNLM"/>
    </source>
</evidence>
<dbReference type="PANTHER" id="PTHR35867">
    <property type="entry name" value="PROTEIN RSEC"/>
    <property type="match status" value="1"/>
</dbReference>